<evidence type="ECO:0000313" key="1">
    <source>
        <dbReference type="EMBL" id="KFE68221.1"/>
    </source>
</evidence>
<organism evidence="1 2">
    <name type="scientific">Hyalangium minutum</name>
    <dbReference type="NCBI Taxonomy" id="394096"/>
    <lineage>
        <taxon>Bacteria</taxon>
        <taxon>Pseudomonadati</taxon>
        <taxon>Myxococcota</taxon>
        <taxon>Myxococcia</taxon>
        <taxon>Myxococcales</taxon>
        <taxon>Cystobacterineae</taxon>
        <taxon>Archangiaceae</taxon>
        <taxon>Hyalangium</taxon>
    </lineage>
</organism>
<reference evidence="1 2" key="1">
    <citation type="submission" date="2014-04" db="EMBL/GenBank/DDBJ databases">
        <title>Genome assembly of Hyalangium minutum DSM 14724.</title>
        <authorList>
            <person name="Sharma G."/>
            <person name="Subramanian S."/>
        </authorList>
    </citation>
    <scope>NUCLEOTIDE SEQUENCE [LARGE SCALE GENOMIC DNA]</scope>
    <source>
        <strain evidence="1 2">DSM 14724</strain>
    </source>
</reference>
<dbReference type="AlphaFoldDB" id="A0A085WKK8"/>
<dbReference type="Proteomes" id="UP000028725">
    <property type="component" value="Unassembled WGS sequence"/>
</dbReference>
<sequence>MKRFGLSLVMGLVLAGCNSGEQDEELRKRVEAVKSAQREQEAKNRALSQDVDWLRKRVSEVEKSREAVDRDLGLARGTLAQSWRGDPAVLKERLASAKVPQALQPWLQKAQEERGDIAPERLFMDGVKEKDLEQVASALDDWELNTAVTALPEPEEPSDEANACTKAEVTFSCTPLALAGPKDDTTQVCRMSQGDSVWVLRLNQGSLSRVNLVGSRHDRYRAVRMFSPDVWVLAGEDDSPTSPGTSNVSSKAWLEVIKVSGGWDYQRQGARRQAVALERMGQKLAQAELDLDGDGNDELLVLDGKGLQAVHYDREHDDASLWSEADVCPLIAQRTEKELEPARAPCAAWAQAKQPKDGGTL</sequence>
<dbReference type="RefSeq" id="WP_044188804.1">
    <property type="nucleotide sequence ID" value="NZ_JMCB01000006.1"/>
</dbReference>
<evidence type="ECO:0000313" key="2">
    <source>
        <dbReference type="Proteomes" id="UP000028725"/>
    </source>
</evidence>
<evidence type="ECO:0008006" key="3">
    <source>
        <dbReference type="Google" id="ProtNLM"/>
    </source>
</evidence>
<comment type="caution">
    <text evidence="1">The sequence shown here is derived from an EMBL/GenBank/DDBJ whole genome shotgun (WGS) entry which is preliminary data.</text>
</comment>
<dbReference type="PROSITE" id="PS51257">
    <property type="entry name" value="PROKAR_LIPOPROTEIN"/>
    <property type="match status" value="1"/>
</dbReference>
<accession>A0A085WKK8</accession>
<keyword evidence="2" id="KW-1185">Reference proteome</keyword>
<dbReference type="EMBL" id="JMCB01000006">
    <property type="protein sequence ID" value="KFE68221.1"/>
    <property type="molecule type" value="Genomic_DNA"/>
</dbReference>
<proteinExistence type="predicted"/>
<name>A0A085WKK8_9BACT</name>
<protein>
    <recommendedName>
        <fullName evidence="3">Lipoprotein</fullName>
    </recommendedName>
</protein>
<gene>
    <name evidence="1" type="ORF">DB31_7458</name>
</gene>